<sequence length="64" mass="7244">MLENMPFAVKLTFSSALALFHQNAFMNRTVSEIIWGYNEPFIQLLDSLGINLGLSSEKYGLFSK</sequence>
<evidence type="ECO:0000256" key="1">
    <source>
        <dbReference type="ARBA" id="ARBA00004370"/>
    </source>
</evidence>
<feature type="non-terminal residue" evidence="7">
    <location>
        <position position="1"/>
    </location>
</feature>
<protein>
    <submittedName>
        <fullName evidence="7">Uncharacterized protein</fullName>
    </submittedName>
</protein>
<name>V8N513_OPHHA</name>
<dbReference type="EMBL" id="AZIM01015974">
    <property type="protein sequence ID" value="ETE56637.1"/>
    <property type="molecule type" value="Genomic_DNA"/>
</dbReference>
<organism evidence="7 8">
    <name type="scientific">Ophiophagus hannah</name>
    <name type="common">King cobra</name>
    <name type="synonym">Naja hannah</name>
    <dbReference type="NCBI Taxonomy" id="8665"/>
    <lineage>
        <taxon>Eukaryota</taxon>
        <taxon>Metazoa</taxon>
        <taxon>Chordata</taxon>
        <taxon>Craniata</taxon>
        <taxon>Vertebrata</taxon>
        <taxon>Euteleostomi</taxon>
        <taxon>Lepidosauria</taxon>
        <taxon>Squamata</taxon>
        <taxon>Bifurcata</taxon>
        <taxon>Unidentata</taxon>
        <taxon>Episquamata</taxon>
        <taxon>Toxicofera</taxon>
        <taxon>Serpentes</taxon>
        <taxon>Colubroidea</taxon>
        <taxon>Elapidae</taxon>
        <taxon>Elapinae</taxon>
        <taxon>Ophiophagus</taxon>
    </lineage>
</organism>
<keyword evidence="4" id="KW-1133">Transmembrane helix</keyword>
<evidence type="ECO:0000313" key="7">
    <source>
        <dbReference type="EMBL" id="ETE56637.1"/>
    </source>
</evidence>
<keyword evidence="3" id="KW-0812">Transmembrane</keyword>
<dbReference type="Proteomes" id="UP000018936">
    <property type="component" value="Unassembled WGS sequence"/>
</dbReference>
<keyword evidence="6" id="KW-0325">Glycoprotein</keyword>
<evidence type="ECO:0000256" key="6">
    <source>
        <dbReference type="ARBA" id="ARBA00023180"/>
    </source>
</evidence>
<keyword evidence="5" id="KW-0472">Membrane</keyword>
<dbReference type="Pfam" id="PF01130">
    <property type="entry name" value="CD36"/>
    <property type="match status" value="1"/>
</dbReference>
<evidence type="ECO:0000256" key="4">
    <source>
        <dbReference type="ARBA" id="ARBA00022989"/>
    </source>
</evidence>
<dbReference type="OrthoDB" id="514335at2759"/>
<proteinExistence type="inferred from homology"/>
<keyword evidence="8" id="KW-1185">Reference proteome</keyword>
<dbReference type="AlphaFoldDB" id="V8N513"/>
<dbReference type="InterPro" id="IPR002159">
    <property type="entry name" value="CD36_fam"/>
</dbReference>
<comment type="similarity">
    <text evidence="2">Belongs to the CD36 family.</text>
</comment>
<evidence type="ECO:0000256" key="2">
    <source>
        <dbReference type="ARBA" id="ARBA00010532"/>
    </source>
</evidence>
<gene>
    <name evidence="7" type="ORF">L345_17652</name>
</gene>
<dbReference type="GO" id="GO:0016020">
    <property type="term" value="C:membrane"/>
    <property type="evidence" value="ECO:0007669"/>
    <property type="project" value="UniProtKB-SubCell"/>
</dbReference>
<evidence type="ECO:0000256" key="5">
    <source>
        <dbReference type="ARBA" id="ARBA00023136"/>
    </source>
</evidence>
<evidence type="ECO:0000256" key="3">
    <source>
        <dbReference type="ARBA" id="ARBA00022692"/>
    </source>
</evidence>
<comment type="subcellular location">
    <subcellularLocation>
        <location evidence="1">Membrane</location>
    </subcellularLocation>
</comment>
<feature type="non-terminal residue" evidence="7">
    <location>
        <position position="64"/>
    </location>
</feature>
<accession>V8N513</accession>
<reference evidence="7 8" key="1">
    <citation type="journal article" date="2013" name="Proc. Natl. Acad. Sci. U.S.A.">
        <title>The king cobra genome reveals dynamic gene evolution and adaptation in the snake venom system.</title>
        <authorList>
            <person name="Vonk F.J."/>
            <person name="Casewell N.R."/>
            <person name="Henkel C.V."/>
            <person name="Heimberg A.M."/>
            <person name="Jansen H.J."/>
            <person name="McCleary R.J."/>
            <person name="Kerkkamp H.M."/>
            <person name="Vos R.A."/>
            <person name="Guerreiro I."/>
            <person name="Calvete J.J."/>
            <person name="Wuster W."/>
            <person name="Woods A.E."/>
            <person name="Logan J.M."/>
            <person name="Harrison R.A."/>
            <person name="Castoe T.A."/>
            <person name="de Koning A.P."/>
            <person name="Pollock D.D."/>
            <person name="Yandell M."/>
            <person name="Calderon D."/>
            <person name="Renjifo C."/>
            <person name="Currier R.B."/>
            <person name="Salgado D."/>
            <person name="Pla D."/>
            <person name="Sanz L."/>
            <person name="Hyder A.S."/>
            <person name="Ribeiro J.M."/>
            <person name="Arntzen J.W."/>
            <person name="van den Thillart G.E."/>
            <person name="Boetzer M."/>
            <person name="Pirovano W."/>
            <person name="Dirks R.P."/>
            <person name="Spaink H.P."/>
            <person name="Duboule D."/>
            <person name="McGlinn E."/>
            <person name="Kini R.M."/>
            <person name="Richardson M.K."/>
        </authorList>
    </citation>
    <scope>NUCLEOTIDE SEQUENCE</scope>
    <source>
        <tissue evidence="7">Blood</tissue>
    </source>
</reference>
<comment type="caution">
    <text evidence="7">The sequence shown here is derived from an EMBL/GenBank/DDBJ whole genome shotgun (WGS) entry which is preliminary data.</text>
</comment>
<evidence type="ECO:0000313" key="8">
    <source>
        <dbReference type="Proteomes" id="UP000018936"/>
    </source>
</evidence>